<keyword evidence="5" id="KW-0547">Nucleotide-binding</keyword>
<evidence type="ECO:0000256" key="9">
    <source>
        <dbReference type="SAM" id="Phobius"/>
    </source>
</evidence>
<keyword evidence="4" id="KW-0808">Transferase</keyword>
<comment type="caution">
    <text evidence="11">The sequence shown here is derived from an EMBL/GenBank/DDBJ whole genome shotgun (WGS) entry which is preliminary data.</text>
</comment>
<dbReference type="InterPro" id="IPR036097">
    <property type="entry name" value="HisK_dim/P_sf"/>
</dbReference>
<dbReference type="EMBL" id="JAEQNB010000002">
    <property type="protein sequence ID" value="MBL0386857.1"/>
    <property type="molecule type" value="Genomic_DNA"/>
</dbReference>
<dbReference type="InterPro" id="IPR003594">
    <property type="entry name" value="HATPase_dom"/>
</dbReference>
<dbReference type="InterPro" id="IPR004358">
    <property type="entry name" value="Sig_transdc_His_kin-like_C"/>
</dbReference>
<dbReference type="Proteomes" id="UP000602284">
    <property type="component" value="Unassembled WGS sequence"/>
</dbReference>
<comment type="catalytic activity">
    <reaction evidence="1">
        <text>ATP + protein L-histidine = ADP + protein N-phospho-L-histidine.</text>
        <dbReference type="EC" id="2.7.13.3"/>
    </reaction>
</comment>
<keyword evidence="9" id="KW-0812">Transmembrane</keyword>
<dbReference type="Pfam" id="PF00512">
    <property type="entry name" value="HisKA"/>
    <property type="match status" value="1"/>
</dbReference>
<dbReference type="PANTHER" id="PTHR43065:SF53">
    <property type="entry name" value="SPORULATION KINASE B"/>
    <property type="match status" value="1"/>
</dbReference>
<dbReference type="PRINTS" id="PR00344">
    <property type="entry name" value="BCTRLSENSOR"/>
</dbReference>
<accession>A0ABS1J9A6</accession>
<gene>
    <name evidence="11" type="ORF">JJB07_09350</name>
</gene>
<evidence type="ECO:0000256" key="1">
    <source>
        <dbReference type="ARBA" id="ARBA00000085"/>
    </source>
</evidence>
<dbReference type="InterPro" id="IPR036890">
    <property type="entry name" value="HATPase_C_sf"/>
</dbReference>
<protein>
    <recommendedName>
        <fullName evidence="2">histidine kinase</fullName>
        <ecNumber evidence="2">2.7.13.3</ecNumber>
    </recommendedName>
</protein>
<dbReference type="CDD" id="cd00082">
    <property type="entry name" value="HisKA"/>
    <property type="match status" value="1"/>
</dbReference>
<evidence type="ECO:0000313" key="12">
    <source>
        <dbReference type="Proteomes" id="UP000602284"/>
    </source>
</evidence>
<evidence type="ECO:0000313" key="11">
    <source>
        <dbReference type="EMBL" id="MBL0386857.1"/>
    </source>
</evidence>
<organism evidence="11 12">
    <name type="scientific">Tumebacillus amylolyticus</name>
    <dbReference type="NCBI Taxonomy" id="2801339"/>
    <lineage>
        <taxon>Bacteria</taxon>
        <taxon>Bacillati</taxon>
        <taxon>Bacillota</taxon>
        <taxon>Bacilli</taxon>
        <taxon>Bacillales</taxon>
        <taxon>Alicyclobacillaceae</taxon>
        <taxon>Tumebacillus</taxon>
    </lineage>
</organism>
<keyword evidence="9" id="KW-0472">Membrane</keyword>
<feature type="domain" description="Histidine kinase" evidence="10">
    <location>
        <begin position="215"/>
        <end position="423"/>
    </location>
</feature>
<keyword evidence="9" id="KW-1133">Transmembrane helix</keyword>
<feature type="transmembrane region" description="Helical" evidence="9">
    <location>
        <begin position="67"/>
        <end position="95"/>
    </location>
</feature>
<dbReference type="PANTHER" id="PTHR43065">
    <property type="entry name" value="SENSOR HISTIDINE KINASE"/>
    <property type="match status" value="1"/>
</dbReference>
<dbReference type="RefSeq" id="WP_201634053.1">
    <property type="nucleotide sequence ID" value="NZ_JAEQNB010000002.1"/>
</dbReference>
<evidence type="ECO:0000256" key="5">
    <source>
        <dbReference type="ARBA" id="ARBA00022741"/>
    </source>
</evidence>
<dbReference type="Pfam" id="PF02518">
    <property type="entry name" value="HATPase_c"/>
    <property type="match status" value="1"/>
</dbReference>
<sequence length="430" mass="47383">MFQQLFLQLLIVMLPSIVFQFLQLRRGFPQIVFQSPLISGLVWGATAILCCSFAFDAGNSYYWDLRFAPLVLAFMYSGLGSGLLSLGLFLAYRVLVIGGDFAVGAMGAAIFMMILPACAAWFGRKRPLKSGCRITLSILFSLVGTGTTSALFFYYRHLNKMPWPDPWLYPLLIVFVVLGVLVNCLFAEAIIKKVGVEIELMRIEKTGVISELAASVAHEVRNPLTVVRGFLQLLQERLELKEQDRQYMGLVMGELDRAESILGEYLSFAKPQIETFDSVDVSALVESLGTIVLPLSNASGVQFVLEVEPGLVIEGDRSKLQQCLLNITKNAIEACMGAAKAEVKVIADRHQDAVRIRVVDNGCGMSQEHVRRLGTPYYSMKDKGTGLGLMTTFRLVEAMRGKLKFHSRQGAGTTAVLQFASVQGQGDDLL</sequence>
<feature type="transmembrane region" description="Helical" evidence="9">
    <location>
        <begin position="101"/>
        <end position="122"/>
    </location>
</feature>
<keyword evidence="3" id="KW-0597">Phosphoprotein</keyword>
<evidence type="ECO:0000259" key="10">
    <source>
        <dbReference type="PROSITE" id="PS50109"/>
    </source>
</evidence>
<keyword evidence="8" id="KW-0902">Two-component regulatory system</keyword>
<dbReference type="EC" id="2.7.13.3" evidence="2"/>
<evidence type="ECO:0000256" key="3">
    <source>
        <dbReference type="ARBA" id="ARBA00022553"/>
    </source>
</evidence>
<proteinExistence type="predicted"/>
<feature type="transmembrane region" description="Helical" evidence="9">
    <location>
        <begin position="36"/>
        <end position="55"/>
    </location>
</feature>
<dbReference type="SUPFAM" id="SSF47384">
    <property type="entry name" value="Homodimeric domain of signal transducing histidine kinase"/>
    <property type="match status" value="1"/>
</dbReference>
<keyword evidence="6" id="KW-0418">Kinase</keyword>
<dbReference type="SMART" id="SM00387">
    <property type="entry name" value="HATPase_c"/>
    <property type="match status" value="1"/>
</dbReference>
<feature type="transmembrane region" description="Helical" evidence="9">
    <location>
        <begin position="167"/>
        <end position="191"/>
    </location>
</feature>
<keyword evidence="12" id="KW-1185">Reference proteome</keyword>
<dbReference type="PROSITE" id="PS50109">
    <property type="entry name" value="HIS_KIN"/>
    <property type="match status" value="1"/>
</dbReference>
<evidence type="ECO:0000256" key="4">
    <source>
        <dbReference type="ARBA" id="ARBA00022679"/>
    </source>
</evidence>
<reference evidence="11 12" key="1">
    <citation type="submission" date="2021-01" db="EMBL/GenBank/DDBJ databases">
        <title>Tumebacillus sp. strain ITR2 16S ribosomal RNA gene Genome sequencing and assembly.</title>
        <authorList>
            <person name="Kang M."/>
        </authorList>
    </citation>
    <scope>NUCLEOTIDE SEQUENCE [LARGE SCALE GENOMIC DNA]</scope>
    <source>
        <strain evidence="11 12">ITR2</strain>
    </source>
</reference>
<evidence type="ECO:0000256" key="8">
    <source>
        <dbReference type="ARBA" id="ARBA00023012"/>
    </source>
</evidence>
<dbReference type="GO" id="GO:0005524">
    <property type="term" value="F:ATP binding"/>
    <property type="evidence" value="ECO:0007669"/>
    <property type="project" value="UniProtKB-KW"/>
</dbReference>
<dbReference type="InterPro" id="IPR003661">
    <property type="entry name" value="HisK_dim/P_dom"/>
</dbReference>
<evidence type="ECO:0000256" key="7">
    <source>
        <dbReference type="ARBA" id="ARBA00022840"/>
    </source>
</evidence>
<dbReference type="SUPFAM" id="SSF55874">
    <property type="entry name" value="ATPase domain of HSP90 chaperone/DNA topoisomerase II/histidine kinase"/>
    <property type="match status" value="1"/>
</dbReference>
<dbReference type="SMART" id="SM00388">
    <property type="entry name" value="HisKA"/>
    <property type="match status" value="1"/>
</dbReference>
<dbReference type="Gene3D" id="1.10.287.130">
    <property type="match status" value="1"/>
</dbReference>
<name>A0ABS1J9A6_9BACL</name>
<dbReference type="InterPro" id="IPR005467">
    <property type="entry name" value="His_kinase_dom"/>
</dbReference>
<dbReference type="Gene3D" id="3.30.565.10">
    <property type="entry name" value="Histidine kinase-like ATPase, C-terminal domain"/>
    <property type="match status" value="1"/>
</dbReference>
<evidence type="ECO:0000256" key="2">
    <source>
        <dbReference type="ARBA" id="ARBA00012438"/>
    </source>
</evidence>
<feature type="transmembrane region" description="Helical" evidence="9">
    <location>
        <begin position="134"/>
        <end position="155"/>
    </location>
</feature>
<keyword evidence="7 11" id="KW-0067">ATP-binding</keyword>
<evidence type="ECO:0000256" key="6">
    <source>
        <dbReference type="ARBA" id="ARBA00022777"/>
    </source>
</evidence>